<keyword evidence="7" id="KW-0464">Manganese</keyword>
<feature type="binding site" evidence="7">
    <location>
        <position position="150"/>
    </location>
    <ligand>
        <name>Mg(2+)</name>
        <dbReference type="ChEBI" id="CHEBI:18420"/>
        <label>1</label>
    </ligand>
</feature>
<keyword evidence="5 7" id="KW-0460">Magnesium</keyword>
<dbReference type="NCBIfam" id="TIGR00633">
    <property type="entry name" value="xth"/>
    <property type="match status" value="1"/>
</dbReference>
<dbReference type="GO" id="GO:0004519">
    <property type="term" value="F:endonuclease activity"/>
    <property type="evidence" value="ECO:0007669"/>
    <property type="project" value="InterPro"/>
</dbReference>
<evidence type="ECO:0000313" key="11">
    <source>
        <dbReference type="Proteomes" id="UP000563524"/>
    </source>
</evidence>
<dbReference type="PANTHER" id="PTHR43250">
    <property type="entry name" value="EXODEOXYRIBONUCLEASE III"/>
    <property type="match status" value="1"/>
</dbReference>
<feature type="site" description="Interaction with DNA substrate" evidence="8">
    <location>
        <position position="256"/>
    </location>
</feature>
<sequence length="264" mass="29653">MKIASWNVNSVGARLPRVLDWFSEARPDVCVLQEIKCVDEKFPAEAFEDLGYDVHVHGQKTYNGVALLSRHPVEDVRRGLPEYEDEHSRYIEALIVPEDAAPLRVGGLYLPNGNPAPGPKYDYKLAWMEALEAHAKRLLATEEAFALGGDYNVIPNESGVYDPSRWLGDALFRIESRQAYRRILNLGLTDALPQLMGEPYYTFWDYQRGAWDKNNGLRIDHWLLSPQAADRLEAGGVDAGVRDPNTGSPEAKPSDHVPVWVEIA</sequence>
<feature type="active site" description="Proton acceptor" evidence="6">
    <location>
        <position position="256"/>
    </location>
</feature>
<evidence type="ECO:0000256" key="2">
    <source>
        <dbReference type="ARBA" id="ARBA00007092"/>
    </source>
</evidence>
<feature type="active site" description="Proton donor/acceptor" evidence="6">
    <location>
        <position position="150"/>
    </location>
</feature>
<dbReference type="InterPro" id="IPR036691">
    <property type="entry name" value="Endo/exonu/phosph_ase_sf"/>
</dbReference>
<evidence type="ECO:0000256" key="4">
    <source>
        <dbReference type="ARBA" id="ARBA00022801"/>
    </source>
</evidence>
<dbReference type="InterPro" id="IPR005135">
    <property type="entry name" value="Endo/exonuclease/phosphatase"/>
</dbReference>
<evidence type="ECO:0000256" key="3">
    <source>
        <dbReference type="ARBA" id="ARBA00022723"/>
    </source>
</evidence>
<feature type="binding site" evidence="7">
    <location>
        <position position="255"/>
    </location>
    <ligand>
        <name>Mg(2+)</name>
        <dbReference type="ChEBI" id="CHEBI:18420"/>
        <label>1</label>
    </ligand>
</feature>
<organism evidence="10 11">
    <name type="scientific">Parvularcula dongshanensis</name>
    <dbReference type="NCBI Taxonomy" id="1173995"/>
    <lineage>
        <taxon>Bacteria</taxon>
        <taxon>Pseudomonadati</taxon>
        <taxon>Pseudomonadota</taxon>
        <taxon>Alphaproteobacteria</taxon>
        <taxon>Parvularculales</taxon>
        <taxon>Parvularculaceae</taxon>
        <taxon>Parvularcula</taxon>
    </lineage>
</organism>
<dbReference type="GO" id="GO:0003677">
    <property type="term" value="F:DNA binding"/>
    <property type="evidence" value="ECO:0007669"/>
    <property type="project" value="InterPro"/>
</dbReference>
<proteinExistence type="inferred from homology"/>
<accession>A0A840I7H7</accession>
<dbReference type="EMBL" id="JACHOB010000006">
    <property type="protein sequence ID" value="MBB4660058.1"/>
    <property type="molecule type" value="Genomic_DNA"/>
</dbReference>
<evidence type="ECO:0000256" key="5">
    <source>
        <dbReference type="ARBA" id="ARBA00022842"/>
    </source>
</evidence>
<dbReference type="CDD" id="cd09086">
    <property type="entry name" value="ExoIII-like_AP-endo"/>
    <property type="match status" value="1"/>
</dbReference>
<protein>
    <submittedName>
        <fullName evidence="10">Exodeoxyribonuclease-3</fullName>
        <ecNumber evidence="10">3.1.11.2</ecNumber>
    </submittedName>
</protein>
<keyword evidence="4 10" id="KW-0378">Hydrolase</keyword>
<dbReference type="Proteomes" id="UP000563524">
    <property type="component" value="Unassembled WGS sequence"/>
</dbReference>
<reference evidence="10 11" key="1">
    <citation type="submission" date="2020-08" db="EMBL/GenBank/DDBJ databases">
        <title>Genomic Encyclopedia of Type Strains, Phase IV (KMG-IV): sequencing the most valuable type-strain genomes for metagenomic binning, comparative biology and taxonomic classification.</title>
        <authorList>
            <person name="Goeker M."/>
        </authorList>
    </citation>
    <scope>NUCLEOTIDE SEQUENCE [LARGE SCALE GENOMIC DNA]</scope>
    <source>
        <strain evidence="10 11">DSM 102850</strain>
    </source>
</reference>
<gene>
    <name evidence="10" type="ORF">GGQ59_002602</name>
</gene>
<feature type="domain" description="Endonuclease/exonuclease/phosphatase" evidence="9">
    <location>
        <begin position="4"/>
        <end position="256"/>
    </location>
</feature>
<dbReference type="Gene3D" id="3.60.10.10">
    <property type="entry name" value="Endonuclease/exonuclease/phosphatase"/>
    <property type="match status" value="1"/>
</dbReference>
<feature type="active site" evidence="6">
    <location>
        <position position="109"/>
    </location>
</feature>
<dbReference type="GO" id="GO:0006281">
    <property type="term" value="P:DNA repair"/>
    <property type="evidence" value="ECO:0007669"/>
    <property type="project" value="InterPro"/>
</dbReference>
<evidence type="ECO:0000256" key="6">
    <source>
        <dbReference type="PIRSR" id="PIRSR604808-1"/>
    </source>
</evidence>
<dbReference type="GO" id="GO:0008311">
    <property type="term" value="F:double-stranded DNA 3'-5' DNA exonuclease activity"/>
    <property type="evidence" value="ECO:0007669"/>
    <property type="project" value="UniProtKB-EC"/>
</dbReference>
<dbReference type="PROSITE" id="PS51435">
    <property type="entry name" value="AP_NUCLEASE_F1_4"/>
    <property type="match status" value="1"/>
</dbReference>
<evidence type="ECO:0000256" key="8">
    <source>
        <dbReference type="PIRSR" id="PIRSR604808-3"/>
    </source>
</evidence>
<feature type="binding site" evidence="7">
    <location>
        <position position="256"/>
    </location>
    <ligand>
        <name>Mg(2+)</name>
        <dbReference type="ChEBI" id="CHEBI:18420"/>
        <label>1</label>
    </ligand>
</feature>
<dbReference type="Pfam" id="PF03372">
    <property type="entry name" value="Exo_endo_phos"/>
    <property type="match status" value="1"/>
</dbReference>
<comment type="cofactor">
    <cofactor evidence="1">
        <name>Mn(2+)</name>
        <dbReference type="ChEBI" id="CHEBI:29035"/>
    </cofactor>
</comment>
<comment type="cofactor">
    <cofactor evidence="7">
        <name>Mg(2+)</name>
        <dbReference type="ChEBI" id="CHEBI:18420"/>
    </cofactor>
    <cofactor evidence="7">
        <name>Mn(2+)</name>
        <dbReference type="ChEBI" id="CHEBI:29035"/>
    </cofactor>
    <text evidence="7">Probably binds two magnesium or manganese ions per subunit.</text>
</comment>
<evidence type="ECO:0000256" key="1">
    <source>
        <dbReference type="ARBA" id="ARBA00001936"/>
    </source>
</evidence>
<name>A0A840I7H7_9PROT</name>
<feature type="binding site" evidence="7">
    <location>
        <position position="34"/>
    </location>
    <ligand>
        <name>Mg(2+)</name>
        <dbReference type="ChEBI" id="CHEBI:18420"/>
        <label>1</label>
    </ligand>
</feature>
<evidence type="ECO:0000313" key="10">
    <source>
        <dbReference type="EMBL" id="MBB4660058.1"/>
    </source>
</evidence>
<evidence type="ECO:0000256" key="7">
    <source>
        <dbReference type="PIRSR" id="PIRSR604808-2"/>
    </source>
</evidence>
<dbReference type="PANTHER" id="PTHR43250:SF2">
    <property type="entry name" value="EXODEOXYRIBONUCLEASE III"/>
    <property type="match status" value="1"/>
</dbReference>
<comment type="caution">
    <text evidence="10">The sequence shown here is derived from an EMBL/GenBank/DDBJ whole genome shotgun (WGS) entry which is preliminary data.</text>
</comment>
<dbReference type="PROSITE" id="PS00728">
    <property type="entry name" value="AP_NUCLEASE_F1_3"/>
    <property type="match status" value="1"/>
</dbReference>
<feature type="site" description="Important for catalytic activity" evidence="8">
    <location>
        <position position="220"/>
    </location>
</feature>
<dbReference type="InterPro" id="IPR004808">
    <property type="entry name" value="AP_endonuc_1"/>
</dbReference>
<dbReference type="NCBIfam" id="TIGR00195">
    <property type="entry name" value="exoDNase_III"/>
    <property type="match status" value="1"/>
</dbReference>
<comment type="similarity">
    <text evidence="2">Belongs to the DNA repair enzymes AP/ExoA family.</text>
</comment>
<feature type="binding site" evidence="7">
    <location>
        <position position="7"/>
    </location>
    <ligand>
        <name>Mg(2+)</name>
        <dbReference type="ChEBI" id="CHEBI:18420"/>
        <label>1</label>
    </ligand>
</feature>
<dbReference type="RefSeq" id="WP_183819274.1">
    <property type="nucleotide sequence ID" value="NZ_JACHOB010000006.1"/>
</dbReference>
<dbReference type="SUPFAM" id="SSF56219">
    <property type="entry name" value="DNase I-like"/>
    <property type="match status" value="1"/>
</dbReference>
<dbReference type="InterPro" id="IPR037493">
    <property type="entry name" value="ExoIII-like"/>
</dbReference>
<dbReference type="InterPro" id="IPR020848">
    <property type="entry name" value="AP_endonuclease_F1_CS"/>
</dbReference>
<feature type="site" description="Transition state stabilizer" evidence="8">
    <location>
        <position position="152"/>
    </location>
</feature>
<dbReference type="AlphaFoldDB" id="A0A840I7H7"/>
<keyword evidence="11" id="KW-1185">Reference proteome</keyword>
<feature type="binding site" evidence="7">
    <location>
        <position position="152"/>
    </location>
    <ligand>
        <name>Mg(2+)</name>
        <dbReference type="ChEBI" id="CHEBI:18420"/>
        <label>1</label>
    </ligand>
</feature>
<keyword evidence="3 7" id="KW-0479">Metal-binding</keyword>
<dbReference type="EC" id="3.1.11.2" evidence="10"/>
<dbReference type="GO" id="GO:0046872">
    <property type="term" value="F:metal ion binding"/>
    <property type="evidence" value="ECO:0007669"/>
    <property type="project" value="UniProtKB-KW"/>
</dbReference>
<evidence type="ECO:0000259" key="9">
    <source>
        <dbReference type="Pfam" id="PF03372"/>
    </source>
</evidence>